<evidence type="ECO:0000313" key="2">
    <source>
        <dbReference type="WBParaSite" id="nRc.2.0.1.t19637-RA"/>
    </source>
</evidence>
<accession>A0A915J1R3</accession>
<dbReference type="WBParaSite" id="nRc.2.0.1.t19637-RA">
    <property type="protein sequence ID" value="nRc.2.0.1.t19637-RA"/>
    <property type="gene ID" value="nRc.2.0.1.g19637"/>
</dbReference>
<dbReference type="AlphaFoldDB" id="A0A915J1R3"/>
<evidence type="ECO:0000313" key="1">
    <source>
        <dbReference type="Proteomes" id="UP000887565"/>
    </source>
</evidence>
<organism evidence="1 2">
    <name type="scientific">Romanomermis culicivorax</name>
    <name type="common">Nematode worm</name>
    <dbReference type="NCBI Taxonomy" id="13658"/>
    <lineage>
        <taxon>Eukaryota</taxon>
        <taxon>Metazoa</taxon>
        <taxon>Ecdysozoa</taxon>
        <taxon>Nematoda</taxon>
        <taxon>Enoplea</taxon>
        <taxon>Dorylaimia</taxon>
        <taxon>Mermithida</taxon>
        <taxon>Mermithoidea</taxon>
        <taxon>Mermithidae</taxon>
        <taxon>Romanomermis</taxon>
    </lineage>
</organism>
<dbReference type="Proteomes" id="UP000887565">
    <property type="component" value="Unplaced"/>
</dbReference>
<sequence length="96" mass="11105">MKPTLCCHRFGTKLMMCGSNVSPPTNCSAIEPTRVDGHWFRRLTFFMPLAALLASPFSAPEYAYVNDMLLRHTQNFNWATRTAFYNCMWYRSDSNP</sequence>
<proteinExistence type="predicted"/>
<reference evidence="2" key="1">
    <citation type="submission" date="2022-11" db="UniProtKB">
        <authorList>
            <consortium name="WormBaseParasite"/>
        </authorList>
    </citation>
    <scope>IDENTIFICATION</scope>
</reference>
<name>A0A915J1R3_ROMCU</name>
<keyword evidence="1" id="KW-1185">Reference proteome</keyword>
<protein>
    <submittedName>
        <fullName evidence="2">Secreted protein</fullName>
    </submittedName>
</protein>